<keyword evidence="1" id="KW-0732">Signal</keyword>
<evidence type="ECO:0000313" key="3">
    <source>
        <dbReference type="Proteomes" id="UP000243378"/>
    </source>
</evidence>
<gene>
    <name evidence="2" type="ORF">SAMN05216381_3392</name>
</gene>
<evidence type="ECO:0000313" key="2">
    <source>
        <dbReference type="EMBL" id="SDG20516.1"/>
    </source>
</evidence>
<accession>A0A1G7SBV3</accession>
<protein>
    <recommendedName>
        <fullName evidence="4">PBCV-specific basic adaptor domain-containing protein</fullName>
    </recommendedName>
</protein>
<evidence type="ECO:0008006" key="4">
    <source>
        <dbReference type="Google" id="ProtNLM"/>
    </source>
</evidence>
<evidence type="ECO:0000256" key="1">
    <source>
        <dbReference type="SAM" id="SignalP"/>
    </source>
</evidence>
<dbReference type="RefSeq" id="WP_092370207.1">
    <property type="nucleotide sequence ID" value="NZ_FNBM01000008.1"/>
</dbReference>
<dbReference type="EMBL" id="FNBM01000008">
    <property type="protein sequence ID" value="SDG20516.1"/>
    <property type="molecule type" value="Genomic_DNA"/>
</dbReference>
<name>A0A1G7SBV3_9GAMM</name>
<dbReference type="STRING" id="640205.SAMN05216381_3392"/>
<dbReference type="OrthoDB" id="7027094at2"/>
<dbReference type="AlphaFoldDB" id="A0A1G7SBV3"/>
<dbReference type="Proteomes" id="UP000243378">
    <property type="component" value="Unassembled WGS sequence"/>
</dbReference>
<feature type="chain" id="PRO_5017368486" description="PBCV-specific basic adaptor domain-containing protein" evidence="1">
    <location>
        <begin position="21"/>
        <end position="106"/>
    </location>
</feature>
<organism evidence="2 3">
    <name type="scientific">Phytopseudomonas seleniipraecipitans</name>
    <dbReference type="NCBI Taxonomy" id="640205"/>
    <lineage>
        <taxon>Bacteria</taxon>
        <taxon>Pseudomonadati</taxon>
        <taxon>Pseudomonadota</taxon>
        <taxon>Gammaproteobacteria</taxon>
        <taxon>Pseudomonadales</taxon>
        <taxon>Pseudomonadaceae</taxon>
        <taxon>Phytopseudomonas</taxon>
    </lineage>
</organism>
<proteinExistence type="predicted"/>
<feature type="signal peptide" evidence="1">
    <location>
        <begin position="1"/>
        <end position="20"/>
    </location>
</feature>
<reference evidence="2 3" key="1">
    <citation type="submission" date="2016-10" db="EMBL/GenBank/DDBJ databases">
        <authorList>
            <person name="de Groot N.N."/>
        </authorList>
    </citation>
    <scope>NUCLEOTIDE SEQUENCE [LARGE SCALE GENOMIC DNA]</scope>
    <source>
        <strain evidence="2 3">LMG 25475</strain>
    </source>
</reference>
<sequence>MRFRLLGLFLLLLAAPHMSAAANYPCSGKKGGVARCDGPLFVCNDGSISGSKRTCSAGQQGGGTSALRATGNTASECPCGGGTLCTGPRGGQYCLTASGSKSYRRK</sequence>